<keyword evidence="12" id="KW-1185">Reference proteome</keyword>
<feature type="non-terminal residue" evidence="11">
    <location>
        <position position="192"/>
    </location>
</feature>
<feature type="signal peptide" evidence="10">
    <location>
        <begin position="1"/>
        <end position="33"/>
    </location>
</feature>
<dbReference type="InterPro" id="IPR009079">
    <property type="entry name" value="4_helix_cytokine-like_core"/>
</dbReference>
<dbReference type="Pfam" id="PF00143">
    <property type="entry name" value="Interferon"/>
    <property type="match status" value="1"/>
</dbReference>
<comment type="function">
    <text evidence="1">Has antiviral activities.</text>
</comment>
<sequence length="192" mass="22263">MPAPATAHTRLPHRPTTLLLLLLLTALAATTLACRHLPPCHTTAFPWDSLHLFRHMAPRPTQPCQHQQPLFPFPDTLLHTNQPQQAAATARHILHHLFTILATHTIPQHWHQQQRQRLLNNLHHHSQQLQQCLPDNATLFQGQGPRDTTRTINKYFSRIHHFLHAHNHSACAWEHLRLEARASFQRLHNLTR</sequence>
<evidence type="ECO:0000313" key="11">
    <source>
        <dbReference type="EMBL" id="NXS99848.1"/>
    </source>
</evidence>
<keyword evidence="4 9" id="KW-0202">Cytokine</keyword>
<keyword evidence="7 9" id="KW-0051">Antiviral defense</keyword>
<proteinExistence type="inferred from homology"/>
<evidence type="ECO:0000256" key="7">
    <source>
        <dbReference type="ARBA" id="ARBA00023118"/>
    </source>
</evidence>
<gene>
    <name evidence="11" type="primary">Ifn_0</name>
    <name evidence="11" type="ORF">JACJAC_R00286</name>
</gene>
<dbReference type="OrthoDB" id="9395915at2759"/>
<protein>
    <submittedName>
        <fullName evidence="11">IFN protein</fullName>
    </submittedName>
</protein>
<accession>A0A7L2YYV1</accession>
<evidence type="ECO:0000256" key="9">
    <source>
        <dbReference type="RuleBase" id="RU000436"/>
    </source>
</evidence>
<dbReference type="PANTHER" id="PTHR11691">
    <property type="entry name" value="TYPE I INTERFERON"/>
    <property type="match status" value="1"/>
</dbReference>
<feature type="non-terminal residue" evidence="11">
    <location>
        <position position="1"/>
    </location>
</feature>
<dbReference type="SMART" id="SM00076">
    <property type="entry name" value="IFabd"/>
    <property type="match status" value="1"/>
</dbReference>
<dbReference type="GO" id="GO:0005615">
    <property type="term" value="C:extracellular space"/>
    <property type="evidence" value="ECO:0007669"/>
    <property type="project" value="UniProtKB-KW"/>
</dbReference>
<dbReference type="GO" id="GO:0005126">
    <property type="term" value="F:cytokine receptor binding"/>
    <property type="evidence" value="ECO:0007669"/>
    <property type="project" value="InterPro"/>
</dbReference>
<dbReference type="AlphaFoldDB" id="A0A7L2YYV1"/>
<feature type="chain" id="PRO_5029828236" evidence="10">
    <location>
        <begin position="34"/>
        <end position="192"/>
    </location>
</feature>
<evidence type="ECO:0000256" key="4">
    <source>
        <dbReference type="ARBA" id="ARBA00022514"/>
    </source>
</evidence>
<evidence type="ECO:0000256" key="6">
    <source>
        <dbReference type="ARBA" id="ARBA00022729"/>
    </source>
</evidence>
<dbReference type="SUPFAM" id="SSF47266">
    <property type="entry name" value="4-helical cytokines"/>
    <property type="match status" value="1"/>
</dbReference>
<evidence type="ECO:0000256" key="10">
    <source>
        <dbReference type="SAM" id="SignalP"/>
    </source>
</evidence>
<keyword evidence="8" id="KW-1015">Disulfide bond</keyword>
<keyword evidence="6 10" id="KW-0732">Signal</keyword>
<comment type="similarity">
    <text evidence="3 9">Belongs to the alpha/beta interferon family.</text>
</comment>
<dbReference type="Gene3D" id="1.20.1250.10">
    <property type="match status" value="1"/>
</dbReference>
<name>A0A7L2YYV1_JACJC</name>
<dbReference type="PANTHER" id="PTHR11691:SF73">
    <property type="entry name" value="INTERFERON BETA"/>
    <property type="match status" value="1"/>
</dbReference>
<reference evidence="11 12" key="1">
    <citation type="submission" date="2019-09" db="EMBL/GenBank/DDBJ databases">
        <title>Bird 10,000 Genomes (B10K) Project - Family phase.</title>
        <authorList>
            <person name="Zhang G."/>
        </authorList>
    </citation>
    <scope>NUCLEOTIDE SEQUENCE [LARGE SCALE GENOMIC DNA]</scope>
    <source>
        <strain evidence="11">B10K-DU-002-59</strain>
        <tissue evidence="11">Muscle</tissue>
    </source>
</reference>
<dbReference type="EMBL" id="VZTM01030278">
    <property type="protein sequence ID" value="NXS99848.1"/>
    <property type="molecule type" value="Genomic_DNA"/>
</dbReference>
<dbReference type="GO" id="GO:0006955">
    <property type="term" value="P:immune response"/>
    <property type="evidence" value="ECO:0007669"/>
    <property type="project" value="UniProtKB-ARBA"/>
</dbReference>
<dbReference type="PROSITE" id="PS00252">
    <property type="entry name" value="INTERFERON_A_B_D"/>
    <property type="match status" value="1"/>
</dbReference>
<organism evidence="11 12">
    <name type="scientific">Jacana jacana</name>
    <name type="common">Wattled jacana</name>
    <name type="synonym">Parra jacana</name>
    <dbReference type="NCBI Taxonomy" id="54508"/>
    <lineage>
        <taxon>Eukaryota</taxon>
        <taxon>Metazoa</taxon>
        <taxon>Chordata</taxon>
        <taxon>Craniata</taxon>
        <taxon>Vertebrata</taxon>
        <taxon>Euteleostomi</taxon>
        <taxon>Archelosauria</taxon>
        <taxon>Archosauria</taxon>
        <taxon>Dinosauria</taxon>
        <taxon>Saurischia</taxon>
        <taxon>Theropoda</taxon>
        <taxon>Coelurosauria</taxon>
        <taxon>Aves</taxon>
        <taxon>Neognathae</taxon>
        <taxon>Neoaves</taxon>
        <taxon>Charadriiformes</taxon>
        <taxon>Jacanidae</taxon>
        <taxon>Jacana</taxon>
    </lineage>
</organism>
<comment type="subcellular location">
    <subcellularLocation>
        <location evidence="2">Secreted</location>
    </subcellularLocation>
</comment>
<evidence type="ECO:0000256" key="2">
    <source>
        <dbReference type="ARBA" id="ARBA00004613"/>
    </source>
</evidence>
<dbReference type="GO" id="GO:0051607">
    <property type="term" value="P:defense response to virus"/>
    <property type="evidence" value="ECO:0007669"/>
    <property type="project" value="UniProtKB-KW"/>
</dbReference>
<comment type="caution">
    <text evidence="11">The sequence shown here is derived from an EMBL/GenBank/DDBJ whole genome shotgun (WGS) entry which is preliminary data.</text>
</comment>
<evidence type="ECO:0000313" key="12">
    <source>
        <dbReference type="Proteomes" id="UP000550086"/>
    </source>
</evidence>
<dbReference type="InterPro" id="IPR000471">
    <property type="entry name" value="Interferon_alpha/beta/delta"/>
</dbReference>
<evidence type="ECO:0000256" key="1">
    <source>
        <dbReference type="ARBA" id="ARBA00002718"/>
    </source>
</evidence>
<evidence type="ECO:0000256" key="3">
    <source>
        <dbReference type="ARBA" id="ARBA00011033"/>
    </source>
</evidence>
<dbReference type="Proteomes" id="UP000550086">
    <property type="component" value="Unassembled WGS sequence"/>
</dbReference>
<evidence type="ECO:0000256" key="5">
    <source>
        <dbReference type="ARBA" id="ARBA00022525"/>
    </source>
</evidence>
<dbReference type="GO" id="GO:0005125">
    <property type="term" value="F:cytokine activity"/>
    <property type="evidence" value="ECO:0007669"/>
    <property type="project" value="UniProtKB-KW"/>
</dbReference>
<evidence type="ECO:0000256" key="8">
    <source>
        <dbReference type="ARBA" id="ARBA00023157"/>
    </source>
</evidence>
<keyword evidence="5" id="KW-0964">Secreted</keyword>